<feature type="chain" id="PRO_5020939559" evidence="2">
    <location>
        <begin position="22"/>
        <end position="121"/>
    </location>
</feature>
<dbReference type="RefSeq" id="WP_138564465.1">
    <property type="nucleotide sequence ID" value="NZ_CP040602.1"/>
</dbReference>
<gene>
    <name evidence="3" type="ORF">FE785_03610</name>
</gene>
<keyword evidence="4" id="KW-1185">Reference proteome</keyword>
<evidence type="ECO:0000313" key="3">
    <source>
        <dbReference type="EMBL" id="QCU89788.1"/>
    </source>
</evidence>
<evidence type="ECO:0000313" key="4">
    <source>
        <dbReference type="Proteomes" id="UP000304864"/>
    </source>
</evidence>
<name>A0A4P9K4F2_9GAMM</name>
<dbReference type="KEGG" id="thig:FE785_03610"/>
<feature type="compositionally biased region" description="Polar residues" evidence="1">
    <location>
        <begin position="26"/>
        <end position="44"/>
    </location>
</feature>
<evidence type="ECO:0000256" key="1">
    <source>
        <dbReference type="SAM" id="MobiDB-lite"/>
    </source>
</evidence>
<evidence type="ECO:0000256" key="2">
    <source>
        <dbReference type="SAM" id="SignalP"/>
    </source>
</evidence>
<sequence length="121" mass="12387">MKMKWLVLPLTLFSLVQVAVAGTEPAANQSQPTSSTVTPNSASSATRNAIVAGSAATINGQTITVNSVSPQGLISMSIEVTSQTTGQKVSIPATARVTAVGQVTVIFNDGSTTTFNASEFQ</sequence>
<dbReference type="EMBL" id="CP040602">
    <property type="protein sequence ID" value="QCU89788.1"/>
    <property type="molecule type" value="Genomic_DNA"/>
</dbReference>
<reference evidence="3 4" key="1">
    <citation type="submission" date="2019-05" db="EMBL/GenBank/DDBJ databases">
        <title>Thiomicrorhabdus sediminis sp. nov, a novel sulfur-oxidizing bacterium isolated from coastal sediment.</title>
        <authorList>
            <person name="Liu X."/>
        </authorList>
    </citation>
    <scope>NUCLEOTIDE SEQUENCE [LARGE SCALE GENOMIC DNA]</scope>
    <source>
        <strain evidence="3 4">G1</strain>
    </source>
</reference>
<dbReference type="Proteomes" id="UP000304864">
    <property type="component" value="Chromosome"/>
</dbReference>
<proteinExistence type="predicted"/>
<organism evidence="3 4">
    <name type="scientific">Thiomicrorhabdus sediminis</name>
    <dbReference type="NCBI Taxonomy" id="2580412"/>
    <lineage>
        <taxon>Bacteria</taxon>
        <taxon>Pseudomonadati</taxon>
        <taxon>Pseudomonadota</taxon>
        <taxon>Gammaproteobacteria</taxon>
        <taxon>Thiotrichales</taxon>
        <taxon>Piscirickettsiaceae</taxon>
        <taxon>Thiomicrorhabdus</taxon>
    </lineage>
</organism>
<keyword evidence="2" id="KW-0732">Signal</keyword>
<dbReference type="AlphaFoldDB" id="A0A4P9K4F2"/>
<feature type="region of interest" description="Disordered" evidence="1">
    <location>
        <begin position="24"/>
        <end position="44"/>
    </location>
</feature>
<protein>
    <submittedName>
        <fullName evidence="3">Uncharacterized protein</fullName>
    </submittedName>
</protein>
<accession>A0A4P9K4F2</accession>
<feature type="signal peptide" evidence="2">
    <location>
        <begin position="1"/>
        <end position="21"/>
    </location>
</feature>